<dbReference type="Proteomes" id="UP000009022">
    <property type="component" value="Unassembled WGS sequence"/>
</dbReference>
<evidence type="ECO:0000313" key="2">
    <source>
        <dbReference type="EMBL" id="EDV28280.1"/>
    </source>
</evidence>
<gene>
    <name evidence="2" type="ORF">TRIADDRAFT_53749</name>
</gene>
<protein>
    <submittedName>
        <fullName evidence="2">Uncharacterized protein</fullName>
    </submittedName>
</protein>
<evidence type="ECO:0000256" key="1">
    <source>
        <dbReference type="SAM" id="MobiDB-lite"/>
    </source>
</evidence>
<dbReference type="HOGENOM" id="CLU_1157733_0_0_1"/>
<dbReference type="EMBL" id="DS985242">
    <property type="protein sequence ID" value="EDV28280.1"/>
    <property type="molecule type" value="Genomic_DNA"/>
</dbReference>
<organism evidence="2 3">
    <name type="scientific">Trichoplax adhaerens</name>
    <name type="common">Trichoplax reptans</name>
    <dbReference type="NCBI Taxonomy" id="10228"/>
    <lineage>
        <taxon>Eukaryota</taxon>
        <taxon>Metazoa</taxon>
        <taxon>Placozoa</taxon>
        <taxon>Uniplacotomia</taxon>
        <taxon>Trichoplacea</taxon>
        <taxon>Trichoplacidae</taxon>
        <taxon>Trichoplax</taxon>
    </lineage>
</organism>
<proteinExistence type="predicted"/>
<reference evidence="2 3" key="1">
    <citation type="journal article" date="2008" name="Nature">
        <title>The Trichoplax genome and the nature of placozoans.</title>
        <authorList>
            <person name="Srivastava M."/>
            <person name="Begovic E."/>
            <person name="Chapman J."/>
            <person name="Putnam N.H."/>
            <person name="Hellsten U."/>
            <person name="Kawashima T."/>
            <person name="Kuo A."/>
            <person name="Mitros T."/>
            <person name="Salamov A."/>
            <person name="Carpenter M.L."/>
            <person name="Signorovitch A.Y."/>
            <person name="Moreno M.A."/>
            <person name="Kamm K."/>
            <person name="Grimwood J."/>
            <person name="Schmutz J."/>
            <person name="Shapiro H."/>
            <person name="Grigoriev I.V."/>
            <person name="Buss L.W."/>
            <person name="Schierwater B."/>
            <person name="Dellaporta S.L."/>
            <person name="Rokhsar D.S."/>
        </authorList>
    </citation>
    <scope>NUCLEOTIDE SEQUENCE [LARGE SCALE GENOMIC DNA]</scope>
    <source>
        <strain evidence="2 3">Grell-BS-1999</strain>
    </source>
</reference>
<dbReference type="GeneID" id="6751329"/>
<accession>B3RQ23</accession>
<name>B3RQ23_TRIAD</name>
<dbReference type="AlphaFoldDB" id="B3RQ23"/>
<dbReference type="CTD" id="6751329"/>
<dbReference type="RefSeq" id="XP_002110114.1">
    <property type="nucleotide sequence ID" value="XM_002110078.1"/>
</dbReference>
<evidence type="ECO:0000313" key="3">
    <source>
        <dbReference type="Proteomes" id="UP000009022"/>
    </source>
</evidence>
<feature type="region of interest" description="Disordered" evidence="1">
    <location>
        <begin position="105"/>
        <end position="132"/>
    </location>
</feature>
<keyword evidence="3" id="KW-1185">Reference proteome</keyword>
<sequence>MTMNVKLLEWCRNFKRFRAYYLTTIKSLWFQDRIENLTTPVASVNDIESLELEDVADYATETTNGYPNQRNSHDPDSIYGQLADYRQSSIYEDWPEGRAKWRKKSEAKRNRIVDMMPSRKMGTTTRDSLDQWRRRSIQAQTLSRRHSRPSEDIRDHAASDFIAQFPSTLHSKNSRKVNKEIRSLPTNLRSKKAERSVDRNNILTLVMNTLYRTYQVAKMFNLPVLELNLEKSRTLKSQEY</sequence>
<dbReference type="KEGG" id="tad:TRIADDRAFT_53749"/>
<dbReference type="InParanoid" id="B3RQ23"/>